<sequence>MAQLGQDRPSDARLSACAVRSRKEPISAPTRRKFCISKPNAPLRMKLLQRDRRCLVTGEVSLSLDVVCLIPPARSGTSEATRRRLMVEGVLSGQNFAGNDEHFTLNSPVNAILLGTSLRIALEEYSLFCITIPLEELVDLVSQLQQDNKDWAERAEQDPNAERILGSSGAGKHTYTVGRLVVLALSPAFLPEDQTLAVISNEHRSLDRRISTALLRMHYNYQPPWPRSSAAKGSRSSQYPFVLKTCPQIHCLCRLLHLTRNLNPRQRRQTRAKTLPIKDPYPFCIGSFFWTDGH</sequence>
<proteinExistence type="predicted"/>
<dbReference type="EMBL" id="VDMD01000002">
    <property type="protein sequence ID" value="TRM67582.1"/>
    <property type="molecule type" value="Genomic_DNA"/>
</dbReference>
<name>A0A550CS07_9AGAR</name>
<reference evidence="1 2" key="1">
    <citation type="journal article" date="2019" name="New Phytol.">
        <title>Comparative genomics reveals unique wood-decay strategies and fruiting body development in the Schizophyllaceae.</title>
        <authorList>
            <person name="Almasi E."/>
            <person name="Sahu N."/>
            <person name="Krizsan K."/>
            <person name="Balint B."/>
            <person name="Kovacs G.M."/>
            <person name="Kiss B."/>
            <person name="Cseklye J."/>
            <person name="Drula E."/>
            <person name="Henrissat B."/>
            <person name="Nagy I."/>
            <person name="Chovatia M."/>
            <person name="Adam C."/>
            <person name="LaButti K."/>
            <person name="Lipzen A."/>
            <person name="Riley R."/>
            <person name="Grigoriev I.V."/>
            <person name="Nagy L.G."/>
        </authorList>
    </citation>
    <scope>NUCLEOTIDE SEQUENCE [LARGE SCALE GENOMIC DNA]</scope>
    <source>
        <strain evidence="1 2">NL-1724</strain>
    </source>
</reference>
<keyword evidence="2" id="KW-1185">Reference proteome</keyword>
<dbReference type="AlphaFoldDB" id="A0A550CS07"/>
<evidence type="ECO:0000313" key="2">
    <source>
        <dbReference type="Proteomes" id="UP000320762"/>
    </source>
</evidence>
<protein>
    <submittedName>
        <fullName evidence="1">Uncharacterized protein</fullName>
    </submittedName>
</protein>
<organism evidence="1 2">
    <name type="scientific">Schizophyllum amplum</name>
    <dbReference type="NCBI Taxonomy" id="97359"/>
    <lineage>
        <taxon>Eukaryota</taxon>
        <taxon>Fungi</taxon>
        <taxon>Dikarya</taxon>
        <taxon>Basidiomycota</taxon>
        <taxon>Agaricomycotina</taxon>
        <taxon>Agaricomycetes</taxon>
        <taxon>Agaricomycetidae</taxon>
        <taxon>Agaricales</taxon>
        <taxon>Schizophyllaceae</taxon>
        <taxon>Schizophyllum</taxon>
    </lineage>
</organism>
<gene>
    <name evidence="1" type="ORF">BD626DRAFT_102957</name>
</gene>
<dbReference type="OrthoDB" id="3064570at2759"/>
<accession>A0A550CS07</accession>
<evidence type="ECO:0000313" key="1">
    <source>
        <dbReference type="EMBL" id="TRM67582.1"/>
    </source>
</evidence>
<comment type="caution">
    <text evidence="1">The sequence shown here is derived from an EMBL/GenBank/DDBJ whole genome shotgun (WGS) entry which is preliminary data.</text>
</comment>
<dbReference type="Proteomes" id="UP000320762">
    <property type="component" value="Unassembled WGS sequence"/>
</dbReference>